<reference evidence="12 13" key="1">
    <citation type="journal article" date="2016" name="Proc. Natl. Acad. Sci. U.S.A.">
        <title>Comparative genomics of biotechnologically important yeasts.</title>
        <authorList>
            <person name="Riley R."/>
            <person name="Haridas S."/>
            <person name="Wolfe K.H."/>
            <person name="Lopes M.R."/>
            <person name="Hittinger C.T."/>
            <person name="Goeker M."/>
            <person name="Salamov A.A."/>
            <person name="Wisecaver J.H."/>
            <person name="Long T.M."/>
            <person name="Calvey C.H."/>
            <person name="Aerts A.L."/>
            <person name="Barry K.W."/>
            <person name="Choi C."/>
            <person name="Clum A."/>
            <person name="Coughlan A.Y."/>
            <person name="Deshpande S."/>
            <person name="Douglass A.P."/>
            <person name="Hanson S.J."/>
            <person name="Klenk H.-P."/>
            <person name="LaButti K.M."/>
            <person name="Lapidus A."/>
            <person name="Lindquist E.A."/>
            <person name="Lipzen A.M."/>
            <person name="Meier-Kolthoff J.P."/>
            <person name="Ohm R.A."/>
            <person name="Otillar R.P."/>
            <person name="Pangilinan J.L."/>
            <person name="Peng Y."/>
            <person name="Rokas A."/>
            <person name="Rosa C.A."/>
            <person name="Scheuner C."/>
            <person name="Sibirny A.A."/>
            <person name="Slot J.C."/>
            <person name="Stielow J.B."/>
            <person name="Sun H."/>
            <person name="Kurtzman C.P."/>
            <person name="Blackwell M."/>
            <person name="Grigoriev I.V."/>
            <person name="Jeffries T.W."/>
        </authorList>
    </citation>
    <scope>NUCLEOTIDE SEQUENCE [LARGE SCALE GENOMIC DNA]</scope>
    <source>
        <strain evidence="13">ATCC 58044 / CBS 1984 / NCYC 433 / NRRL Y-366-8</strain>
    </source>
</reference>
<dbReference type="GO" id="GO:0005886">
    <property type="term" value="C:plasma membrane"/>
    <property type="evidence" value="ECO:0007669"/>
    <property type="project" value="TreeGrafter"/>
</dbReference>
<evidence type="ECO:0000256" key="1">
    <source>
        <dbReference type="ARBA" id="ARBA00004141"/>
    </source>
</evidence>
<keyword evidence="7 10" id="KW-0472">Membrane</keyword>
<feature type="transmembrane region" description="Helical" evidence="10">
    <location>
        <begin position="49"/>
        <end position="74"/>
    </location>
</feature>
<feature type="transmembrane region" description="Helical" evidence="10">
    <location>
        <begin position="128"/>
        <end position="147"/>
    </location>
</feature>
<dbReference type="PANTHER" id="PTHR48022">
    <property type="entry name" value="PLASTIDIC GLUCOSE TRANSPORTER 4"/>
    <property type="match status" value="1"/>
</dbReference>
<dbReference type="Proteomes" id="UP000094112">
    <property type="component" value="Unassembled WGS sequence"/>
</dbReference>
<accession>A0A1E3NV60</accession>
<evidence type="ECO:0000256" key="6">
    <source>
        <dbReference type="ARBA" id="ARBA00022989"/>
    </source>
</evidence>
<dbReference type="InterPro" id="IPR050360">
    <property type="entry name" value="MFS_Sugar_Transporters"/>
</dbReference>
<comment type="similarity">
    <text evidence="2 8">Belongs to the major facilitator superfamily. Sugar transporter (TC 2.A.1.1) family.</text>
</comment>
<feature type="transmembrane region" description="Helical" evidence="10">
    <location>
        <begin position="224"/>
        <end position="244"/>
    </location>
</feature>
<dbReference type="InterPro" id="IPR036259">
    <property type="entry name" value="MFS_trans_sf"/>
</dbReference>
<dbReference type="GeneID" id="30203223"/>
<gene>
    <name evidence="12" type="ORF">WICANDRAFT_85976</name>
</gene>
<keyword evidence="3 8" id="KW-0813">Transport</keyword>
<feature type="region of interest" description="Disordered" evidence="9">
    <location>
        <begin position="1"/>
        <end position="33"/>
    </location>
</feature>
<sequence>MDYTKPTNEQNELLNNNSESSGLNNKIDDGDSSNDDTIGNQSLWQLKSVIILCVANTFTGFLFGWDTGTIGGITNMTGFKRHFAPQQSDGSYQFSTITQGLIVSLFNVGCAVGSTFISKLGDYKGRRFAIFISLIIYIIGLVVQMSSVSSAKWYQLMVGRIITGLAVGATSVLTPMFISESAPLKIRGAMVCVYQLMNTLGILFGNVTDYGCKTYHPDTNAEWLIPIGLGYVWAALALLGLFFMPETPFFLAFKNDREGAIKSVAKLNKLPPDSPLVHNEVEKFMARSEKMKEETESVKWTEFITGSPMLGFRLAIGMFIMAMQQLTGANYFFYYGTTLFKSVGLKDTYITSIILATVNCAPTFFSSYLVERFGRKQCLMVGSVWMCMCMYIYASVGGFGLYGSNGEANYSAGCAMIVFSCFFIVGFATTWGPVAYVLVSELYPIRVRATSMSIATAMNWIWNFLISLFTPLITKAIDFKFGYVFAGCLTAAIFLVYLFVPETKGLTSQQIDEIYEDGHIFHLKKHKKPEDEENTE</sequence>
<keyword evidence="4" id="KW-0762">Sugar transport</keyword>
<dbReference type="PANTHER" id="PTHR48022:SF50">
    <property type="entry name" value="HEXOSE TRANSPORTER HXT14"/>
    <property type="match status" value="1"/>
</dbReference>
<evidence type="ECO:0000256" key="7">
    <source>
        <dbReference type="ARBA" id="ARBA00023136"/>
    </source>
</evidence>
<feature type="domain" description="Major facilitator superfamily (MFS) profile" evidence="11">
    <location>
        <begin position="52"/>
        <end position="504"/>
    </location>
</feature>
<dbReference type="GO" id="GO:0005351">
    <property type="term" value="F:carbohydrate:proton symporter activity"/>
    <property type="evidence" value="ECO:0007669"/>
    <property type="project" value="TreeGrafter"/>
</dbReference>
<evidence type="ECO:0000256" key="10">
    <source>
        <dbReference type="SAM" id="Phobius"/>
    </source>
</evidence>
<dbReference type="PROSITE" id="PS00216">
    <property type="entry name" value="SUGAR_TRANSPORT_1"/>
    <property type="match status" value="1"/>
</dbReference>
<dbReference type="InterPro" id="IPR005828">
    <property type="entry name" value="MFS_sugar_transport-like"/>
</dbReference>
<dbReference type="InterPro" id="IPR020846">
    <property type="entry name" value="MFS_dom"/>
</dbReference>
<evidence type="ECO:0000256" key="4">
    <source>
        <dbReference type="ARBA" id="ARBA00022597"/>
    </source>
</evidence>
<evidence type="ECO:0000256" key="8">
    <source>
        <dbReference type="RuleBase" id="RU003346"/>
    </source>
</evidence>
<dbReference type="InterPro" id="IPR003663">
    <property type="entry name" value="Sugar/inositol_transpt"/>
</dbReference>
<dbReference type="RefSeq" id="XP_019036235.1">
    <property type="nucleotide sequence ID" value="XM_019185977.1"/>
</dbReference>
<protein>
    <recommendedName>
        <fullName evidence="11">Major facilitator superfamily (MFS) profile domain-containing protein</fullName>
    </recommendedName>
</protein>
<dbReference type="Pfam" id="PF00083">
    <property type="entry name" value="Sugar_tr"/>
    <property type="match status" value="1"/>
</dbReference>
<name>A0A1E3NV60_WICAA</name>
<evidence type="ECO:0000313" key="12">
    <source>
        <dbReference type="EMBL" id="ODQ57028.1"/>
    </source>
</evidence>
<organism evidence="12 13">
    <name type="scientific">Wickerhamomyces anomalus (strain ATCC 58044 / CBS 1984 / NCYC 433 / NRRL Y-366-8)</name>
    <name type="common">Yeast</name>
    <name type="synonym">Hansenula anomala</name>
    <dbReference type="NCBI Taxonomy" id="683960"/>
    <lineage>
        <taxon>Eukaryota</taxon>
        <taxon>Fungi</taxon>
        <taxon>Dikarya</taxon>
        <taxon>Ascomycota</taxon>
        <taxon>Saccharomycotina</taxon>
        <taxon>Saccharomycetes</taxon>
        <taxon>Phaffomycetales</taxon>
        <taxon>Wickerhamomycetaceae</taxon>
        <taxon>Wickerhamomyces</taxon>
    </lineage>
</organism>
<feature type="transmembrane region" description="Helical" evidence="10">
    <location>
        <begin position="382"/>
        <end position="403"/>
    </location>
</feature>
<evidence type="ECO:0000256" key="3">
    <source>
        <dbReference type="ARBA" id="ARBA00022448"/>
    </source>
</evidence>
<feature type="transmembrane region" description="Helical" evidence="10">
    <location>
        <begin position="153"/>
        <end position="174"/>
    </location>
</feature>
<dbReference type="OrthoDB" id="2241241at2759"/>
<feature type="transmembrane region" description="Helical" evidence="10">
    <location>
        <begin position="415"/>
        <end position="439"/>
    </location>
</feature>
<keyword evidence="13" id="KW-1185">Reference proteome</keyword>
<dbReference type="Gene3D" id="1.20.1250.20">
    <property type="entry name" value="MFS general substrate transporter like domains"/>
    <property type="match status" value="1"/>
</dbReference>
<feature type="transmembrane region" description="Helical" evidence="10">
    <location>
        <begin position="314"/>
        <end position="336"/>
    </location>
</feature>
<dbReference type="CDD" id="cd17356">
    <property type="entry name" value="MFS_HXT"/>
    <property type="match status" value="1"/>
</dbReference>
<comment type="subcellular location">
    <subcellularLocation>
        <location evidence="1">Membrane</location>
        <topology evidence="1">Multi-pass membrane protein</topology>
    </subcellularLocation>
</comment>
<keyword evidence="6 10" id="KW-1133">Transmembrane helix</keyword>
<dbReference type="GO" id="GO:0055056">
    <property type="term" value="F:D-glucose transmembrane transporter activity"/>
    <property type="evidence" value="ECO:0007669"/>
    <property type="project" value="UniProtKB-ARBA"/>
</dbReference>
<feature type="transmembrane region" description="Helical" evidence="10">
    <location>
        <begin position="94"/>
        <end position="116"/>
    </location>
</feature>
<evidence type="ECO:0000256" key="2">
    <source>
        <dbReference type="ARBA" id="ARBA00010992"/>
    </source>
</evidence>
<evidence type="ECO:0000256" key="9">
    <source>
        <dbReference type="SAM" id="MobiDB-lite"/>
    </source>
</evidence>
<dbReference type="PROSITE" id="PS50850">
    <property type="entry name" value="MFS"/>
    <property type="match status" value="1"/>
</dbReference>
<dbReference type="PRINTS" id="PR00171">
    <property type="entry name" value="SUGRTRNSPORT"/>
</dbReference>
<feature type="transmembrane region" description="Helical" evidence="10">
    <location>
        <begin position="460"/>
        <end position="477"/>
    </location>
</feature>
<dbReference type="STRING" id="683960.A0A1E3NV60"/>
<dbReference type="NCBIfam" id="TIGR00879">
    <property type="entry name" value="SP"/>
    <property type="match status" value="1"/>
</dbReference>
<dbReference type="PROSITE" id="PS00217">
    <property type="entry name" value="SUGAR_TRANSPORT_2"/>
    <property type="match status" value="1"/>
</dbReference>
<dbReference type="SUPFAM" id="SSF103473">
    <property type="entry name" value="MFS general substrate transporter"/>
    <property type="match status" value="1"/>
</dbReference>
<keyword evidence="5 10" id="KW-0812">Transmembrane</keyword>
<proteinExistence type="inferred from homology"/>
<evidence type="ECO:0000256" key="5">
    <source>
        <dbReference type="ARBA" id="ARBA00022692"/>
    </source>
</evidence>
<evidence type="ECO:0000259" key="11">
    <source>
        <dbReference type="PROSITE" id="PS50850"/>
    </source>
</evidence>
<feature type="transmembrane region" description="Helical" evidence="10">
    <location>
        <begin position="483"/>
        <end position="500"/>
    </location>
</feature>
<feature type="transmembrane region" description="Helical" evidence="10">
    <location>
        <begin position="186"/>
        <end position="204"/>
    </location>
</feature>
<dbReference type="AlphaFoldDB" id="A0A1E3NV60"/>
<dbReference type="EMBL" id="KV454214">
    <property type="protein sequence ID" value="ODQ57028.1"/>
    <property type="molecule type" value="Genomic_DNA"/>
</dbReference>
<evidence type="ECO:0000313" key="13">
    <source>
        <dbReference type="Proteomes" id="UP000094112"/>
    </source>
</evidence>
<feature type="compositionally biased region" description="Low complexity" evidence="9">
    <location>
        <begin position="8"/>
        <end position="25"/>
    </location>
</feature>
<dbReference type="InterPro" id="IPR005829">
    <property type="entry name" value="Sugar_transporter_CS"/>
</dbReference>
<dbReference type="FunFam" id="1.20.1250.20:FF:000044">
    <property type="entry name" value="Hexose transporter Hxt3p"/>
    <property type="match status" value="1"/>
</dbReference>
<feature type="transmembrane region" description="Helical" evidence="10">
    <location>
        <begin position="348"/>
        <end position="370"/>
    </location>
</feature>